<proteinExistence type="predicted"/>
<evidence type="ECO:0000313" key="2">
    <source>
        <dbReference type="Proteomes" id="UP000291084"/>
    </source>
</evidence>
<protein>
    <submittedName>
        <fullName evidence="1">Uncharacterized protein</fullName>
    </submittedName>
</protein>
<accession>A0A0S3RDY9</accession>
<organism evidence="1 2">
    <name type="scientific">Vigna angularis var. angularis</name>
    <dbReference type="NCBI Taxonomy" id="157739"/>
    <lineage>
        <taxon>Eukaryota</taxon>
        <taxon>Viridiplantae</taxon>
        <taxon>Streptophyta</taxon>
        <taxon>Embryophyta</taxon>
        <taxon>Tracheophyta</taxon>
        <taxon>Spermatophyta</taxon>
        <taxon>Magnoliopsida</taxon>
        <taxon>eudicotyledons</taxon>
        <taxon>Gunneridae</taxon>
        <taxon>Pentapetalae</taxon>
        <taxon>rosids</taxon>
        <taxon>fabids</taxon>
        <taxon>Fabales</taxon>
        <taxon>Fabaceae</taxon>
        <taxon>Papilionoideae</taxon>
        <taxon>50 kb inversion clade</taxon>
        <taxon>NPAAA clade</taxon>
        <taxon>indigoferoid/millettioid clade</taxon>
        <taxon>Phaseoleae</taxon>
        <taxon>Vigna</taxon>
    </lineage>
</organism>
<evidence type="ECO:0000313" key="1">
    <source>
        <dbReference type="EMBL" id="BAT78866.1"/>
    </source>
</evidence>
<dbReference type="AlphaFoldDB" id="A0A0S3RDY9"/>
<keyword evidence="2" id="KW-1185">Reference proteome</keyword>
<sequence>MKCQLYRFMFKFPSLCNQTITNISDCWRSKKNSYRREFEWKKLQINLTCPNYHYFNRESITNNYHTIQTIQTKSCSFFCCSR</sequence>
<name>A0A0S3RDY9_PHAAN</name>
<dbReference type="Proteomes" id="UP000291084">
    <property type="component" value="Chromosome 2"/>
</dbReference>
<gene>
    <name evidence="1" type="primary">Vigan.02G161800</name>
    <name evidence="1" type="ORF">VIGAN_02161800</name>
</gene>
<reference evidence="1 2" key="1">
    <citation type="journal article" date="2015" name="Sci. Rep.">
        <title>The power of single molecule real-time sequencing technology in the de novo assembly of a eukaryotic genome.</title>
        <authorList>
            <person name="Sakai H."/>
            <person name="Naito K."/>
            <person name="Ogiso-Tanaka E."/>
            <person name="Takahashi Y."/>
            <person name="Iseki K."/>
            <person name="Muto C."/>
            <person name="Satou K."/>
            <person name="Teruya K."/>
            <person name="Shiroma A."/>
            <person name="Shimoji M."/>
            <person name="Hirano T."/>
            <person name="Itoh T."/>
            <person name="Kaga A."/>
            <person name="Tomooka N."/>
        </authorList>
    </citation>
    <scope>NUCLEOTIDE SEQUENCE [LARGE SCALE GENOMIC DNA]</scope>
    <source>
        <strain evidence="2">cv. Shumari</strain>
    </source>
</reference>
<dbReference type="EMBL" id="AP015035">
    <property type="protein sequence ID" value="BAT78866.1"/>
    <property type="molecule type" value="Genomic_DNA"/>
</dbReference>